<name>A0A6J1C5C3_MOMCH</name>
<keyword evidence="6 9" id="KW-0808">Transferase</keyword>
<dbReference type="InterPro" id="IPR015422">
    <property type="entry name" value="PyrdxlP-dep_Trfase_small"/>
</dbReference>
<dbReference type="InterPro" id="IPR039429">
    <property type="entry name" value="SHMT-like_dom"/>
</dbReference>
<evidence type="ECO:0000256" key="1">
    <source>
        <dbReference type="ARBA" id="ARBA00001528"/>
    </source>
</evidence>
<dbReference type="PIRSF" id="PIRSF000412">
    <property type="entry name" value="SHMT"/>
    <property type="match status" value="1"/>
</dbReference>
<evidence type="ECO:0000313" key="12">
    <source>
        <dbReference type="RefSeq" id="XP_022136789.1"/>
    </source>
</evidence>
<feature type="domain" description="Serine hydroxymethyltransferase-like" evidence="10">
    <location>
        <begin position="80"/>
        <end position="470"/>
    </location>
</feature>
<dbReference type="InterPro" id="IPR049943">
    <property type="entry name" value="Ser_HO-MeTrfase-like"/>
</dbReference>
<comment type="cofactor">
    <cofactor evidence="2 8 9">
        <name>pyridoxal 5'-phosphate</name>
        <dbReference type="ChEBI" id="CHEBI:597326"/>
    </cofactor>
</comment>
<dbReference type="PANTHER" id="PTHR11680">
    <property type="entry name" value="SERINE HYDROXYMETHYLTRANSFERASE"/>
    <property type="match status" value="1"/>
</dbReference>
<evidence type="ECO:0000259" key="10">
    <source>
        <dbReference type="Pfam" id="PF00464"/>
    </source>
</evidence>
<organism evidence="11 12">
    <name type="scientific">Momordica charantia</name>
    <name type="common">Bitter gourd</name>
    <name type="synonym">Balsam pear</name>
    <dbReference type="NCBI Taxonomy" id="3673"/>
    <lineage>
        <taxon>Eukaryota</taxon>
        <taxon>Viridiplantae</taxon>
        <taxon>Streptophyta</taxon>
        <taxon>Embryophyta</taxon>
        <taxon>Tracheophyta</taxon>
        <taxon>Spermatophyta</taxon>
        <taxon>Magnoliopsida</taxon>
        <taxon>eudicotyledons</taxon>
        <taxon>Gunneridae</taxon>
        <taxon>Pentapetalae</taxon>
        <taxon>rosids</taxon>
        <taxon>fabids</taxon>
        <taxon>Cucurbitales</taxon>
        <taxon>Cucurbitaceae</taxon>
        <taxon>Momordiceae</taxon>
        <taxon>Momordica</taxon>
    </lineage>
</organism>
<dbReference type="UniPathway" id="UPA00193"/>
<evidence type="ECO:0000256" key="6">
    <source>
        <dbReference type="ARBA" id="ARBA00022679"/>
    </source>
</evidence>
<dbReference type="Gene3D" id="3.90.1150.10">
    <property type="entry name" value="Aspartate Aminotransferase, domain 1"/>
    <property type="match status" value="1"/>
</dbReference>
<protein>
    <recommendedName>
        <fullName evidence="9">Serine hydroxymethyltransferase</fullName>
        <ecNumber evidence="9">2.1.2.1</ecNumber>
    </recommendedName>
</protein>
<dbReference type="EC" id="2.1.2.1" evidence="9"/>
<evidence type="ECO:0000256" key="2">
    <source>
        <dbReference type="ARBA" id="ARBA00001933"/>
    </source>
</evidence>
<evidence type="ECO:0000256" key="9">
    <source>
        <dbReference type="RuleBase" id="RU000585"/>
    </source>
</evidence>
<dbReference type="CDD" id="cd00378">
    <property type="entry name" value="SHMT"/>
    <property type="match status" value="1"/>
</dbReference>
<dbReference type="GeneID" id="111008402"/>
<evidence type="ECO:0000313" key="11">
    <source>
        <dbReference type="Proteomes" id="UP000504603"/>
    </source>
</evidence>
<reference evidence="12" key="1">
    <citation type="submission" date="2025-08" db="UniProtKB">
        <authorList>
            <consortium name="RefSeq"/>
        </authorList>
    </citation>
    <scope>IDENTIFICATION</scope>
    <source>
        <strain evidence="12">OHB3-1</strain>
    </source>
</reference>
<dbReference type="GO" id="GO:0005739">
    <property type="term" value="C:mitochondrion"/>
    <property type="evidence" value="ECO:0007669"/>
    <property type="project" value="TreeGrafter"/>
</dbReference>
<dbReference type="FunFam" id="3.40.640.10:FF:000050">
    <property type="entry name" value="Serine hydroxymethyltransferase"/>
    <property type="match status" value="1"/>
</dbReference>
<dbReference type="NCBIfam" id="NF000586">
    <property type="entry name" value="PRK00011.1"/>
    <property type="match status" value="1"/>
</dbReference>
<comment type="function">
    <text evidence="9">Interconversion of serine and glycine.</text>
</comment>
<evidence type="ECO:0000256" key="4">
    <source>
        <dbReference type="ARBA" id="ARBA00006376"/>
    </source>
</evidence>
<comment type="catalytic activity">
    <reaction evidence="1 9">
        <text>(6R)-5,10-methylene-5,6,7,8-tetrahydrofolate + glycine + H2O = (6S)-5,6,7,8-tetrahydrofolate + L-serine</text>
        <dbReference type="Rhea" id="RHEA:15481"/>
        <dbReference type="ChEBI" id="CHEBI:15377"/>
        <dbReference type="ChEBI" id="CHEBI:15636"/>
        <dbReference type="ChEBI" id="CHEBI:33384"/>
        <dbReference type="ChEBI" id="CHEBI:57305"/>
        <dbReference type="ChEBI" id="CHEBI:57453"/>
        <dbReference type="EC" id="2.1.2.1"/>
    </reaction>
</comment>
<gene>
    <name evidence="12" type="primary">LOC111008402</name>
</gene>
<dbReference type="GO" id="GO:0004372">
    <property type="term" value="F:glycine hydroxymethyltransferase activity"/>
    <property type="evidence" value="ECO:0007669"/>
    <property type="project" value="UniProtKB-EC"/>
</dbReference>
<proteinExistence type="inferred from homology"/>
<accession>A0A6J1C5C3</accession>
<dbReference type="SUPFAM" id="SSF53383">
    <property type="entry name" value="PLP-dependent transferases"/>
    <property type="match status" value="1"/>
</dbReference>
<dbReference type="Proteomes" id="UP000504603">
    <property type="component" value="Unplaced"/>
</dbReference>
<dbReference type="InterPro" id="IPR015424">
    <property type="entry name" value="PyrdxlP-dep_Trfase"/>
</dbReference>
<dbReference type="RefSeq" id="XP_022136789.1">
    <property type="nucleotide sequence ID" value="XM_022281097.1"/>
</dbReference>
<evidence type="ECO:0000256" key="5">
    <source>
        <dbReference type="ARBA" id="ARBA00022563"/>
    </source>
</evidence>
<dbReference type="AlphaFoldDB" id="A0A6J1C5C3"/>
<dbReference type="HAMAP" id="MF_00051">
    <property type="entry name" value="SHMT"/>
    <property type="match status" value="1"/>
</dbReference>
<comment type="pathway">
    <text evidence="3 9">One-carbon metabolism; tetrahydrofolate interconversion.</text>
</comment>
<dbReference type="GO" id="GO:0030170">
    <property type="term" value="F:pyridoxal phosphate binding"/>
    <property type="evidence" value="ECO:0007669"/>
    <property type="project" value="InterPro"/>
</dbReference>
<keyword evidence="7 8" id="KW-0663">Pyridoxal phosphate</keyword>
<sequence length="526" mass="56998">MQAASGASMMGSLQVVVCAKGSAFPSKGPSICVFPQPKKLNILKPCKSSNVEASAVAGRSSVSVTVPEIGGGSHLVDHELSETDPEVRSIINKEKQRQFKSLELIASENFTSRAVMEAVGSCLTNKYSEGLPGKRYYGGNEHIDELETLCQQRALAAFHLDENKWGVNVQPLSGSPANFEVYTAVLSPHDRIMGLDLPHGGHLSHGFMTPKRRVSGTSIYFESMPYRLDETTGIVDYDMLEKTANLFRPKLIIAGASAYPRDFDYPRMRKIADAVGAFLMMDMAHISGLVAASVVADPFEYCDIVTTTTHKSLRGPRGGMIFFRKDPILGVDLESAINNAVFPGLQGGPHNHTIGGLAVCLKHAQSPEFRVYQNKVVSNCRALASRLVELGYKLVSGGSDNHLVLVDLRPLGIDGARVEKILDMASITLNKNSVPGDKSALVPGGIRIGSPAMTTRGFTEKEFIAVADFIHEGVQITLNAKQLAPGSKLQEFLKFVKTTDFPLVDRVSELRSRVEALTTQFPIPGL</sequence>
<evidence type="ECO:0000256" key="3">
    <source>
        <dbReference type="ARBA" id="ARBA00004777"/>
    </source>
</evidence>
<keyword evidence="5 9" id="KW-0554">One-carbon metabolism</keyword>
<dbReference type="GO" id="GO:0035999">
    <property type="term" value="P:tetrahydrofolate interconversion"/>
    <property type="evidence" value="ECO:0007669"/>
    <property type="project" value="UniProtKB-UniPathway"/>
</dbReference>
<dbReference type="Pfam" id="PF00464">
    <property type="entry name" value="SHMT"/>
    <property type="match status" value="1"/>
</dbReference>
<dbReference type="InterPro" id="IPR015421">
    <property type="entry name" value="PyrdxlP-dep_Trfase_major"/>
</dbReference>
<evidence type="ECO:0000256" key="7">
    <source>
        <dbReference type="ARBA" id="ARBA00022898"/>
    </source>
</evidence>
<evidence type="ECO:0000256" key="8">
    <source>
        <dbReference type="PIRSR" id="PIRSR000412-50"/>
    </source>
</evidence>
<dbReference type="KEGG" id="mcha:111008402"/>
<dbReference type="PROSITE" id="PS00096">
    <property type="entry name" value="SHMT"/>
    <property type="match status" value="1"/>
</dbReference>
<dbReference type="InterPro" id="IPR001085">
    <property type="entry name" value="Ser_HO-MeTrfase"/>
</dbReference>
<keyword evidence="11" id="KW-1185">Reference proteome</keyword>
<dbReference type="PANTHER" id="PTHR11680:SF63">
    <property type="entry name" value="SERINE HYDROXYMETHYLTRANSFERASE 3, CHLOROPLASTIC"/>
    <property type="match status" value="1"/>
</dbReference>
<dbReference type="Gene3D" id="3.40.640.10">
    <property type="entry name" value="Type I PLP-dependent aspartate aminotransferase-like (Major domain)"/>
    <property type="match status" value="1"/>
</dbReference>
<dbReference type="OrthoDB" id="10265628at2759"/>
<feature type="modified residue" description="N6-(pyridoxal phosphate)lysine" evidence="8">
    <location>
        <position position="311"/>
    </location>
</feature>
<comment type="similarity">
    <text evidence="4 9">Belongs to the SHMT family.</text>
</comment>
<dbReference type="GO" id="GO:0019264">
    <property type="term" value="P:glycine biosynthetic process from serine"/>
    <property type="evidence" value="ECO:0007669"/>
    <property type="project" value="InterPro"/>
</dbReference>
<dbReference type="InterPro" id="IPR019798">
    <property type="entry name" value="Ser_HO-MeTrfase_PLP_BS"/>
</dbReference>